<dbReference type="Gene3D" id="1.50.10.20">
    <property type="match status" value="1"/>
</dbReference>
<dbReference type="Gene3D" id="2.60.40.1080">
    <property type="match status" value="1"/>
</dbReference>
<dbReference type="RefSeq" id="WP_188613610.1">
    <property type="nucleotide sequence ID" value="NZ_BMJT01000002.1"/>
</dbReference>
<gene>
    <name evidence="5" type="ORF">GCM10007425_06800</name>
</gene>
<reference evidence="5" key="2">
    <citation type="submission" date="2020-09" db="EMBL/GenBank/DDBJ databases">
        <authorList>
            <person name="Sun Q."/>
            <person name="Zhou Y."/>
        </authorList>
    </citation>
    <scope>NUCLEOTIDE SEQUENCE</scope>
    <source>
        <strain evidence="5">CGMCC 1.15760</strain>
    </source>
</reference>
<dbReference type="PROSITE" id="PS51272">
    <property type="entry name" value="SLH"/>
    <property type="match status" value="3"/>
</dbReference>
<feature type="domain" description="SLH" evidence="4">
    <location>
        <begin position="1551"/>
        <end position="1614"/>
    </location>
</feature>
<feature type="region of interest" description="Disordered" evidence="2">
    <location>
        <begin position="1336"/>
        <end position="1356"/>
    </location>
</feature>
<dbReference type="InterPro" id="IPR001119">
    <property type="entry name" value="SLH_dom"/>
</dbReference>
<evidence type="ECO:0000313" key="6">
    <source>
        <dbReference type="Proteomes" id="UP000616608"/>
    </source>
</evidence>
<proteinExistence type="predicted"/>
<dbReference type="InterPro" id="IPR027954">
    <property type="entry name" value="Transcobalamin-like_C"/>
</dbReference>
<feature type="domain" description="SLH" evidence="4">
    <location>
        <begin position="1493"/>
        <end position="1550"/>
    </location>
</feature>
<evidence type="ECO:0000259" key="4">
    <source>
        <dbReference type="PROSITE" id="PS51272"/>
    </source>
</evidence>
<evidence type="ECO:0000256" key="3">
    <source>
        <dbReference type="SAM" id="SignalP"/>
    </source>
</evidence>
<protein>
    <recommendedName>
        <fullName evidence="4">SLH domain-containing protein</fullName>
    </recommendedName>
</protein>
<dbReference type="EMBL" id="BMJT01000002">
    <property type="protein sequence ID" value="GGG15155.1"/>
    <property type="molecule type" value="Genomic_DNA"/>
</dbReference>
<reference evidence="5" key="1">
    <citation type="journal article" date="2014" name="Int. J. Syst. Evol. Microbiol.">
        <title>Complete genome sequence of Corynebacterium casei LMG S-19264T (=DSM 44701T), isolated from a smear-ripened cheese.</title>
        <authorList>
            <consortium name="US DOE Joint Genome Institute (JGI-PGF)"/>
            <person name="Walter F."/>
            <person name="Albersmeier A."/>
            <person name="Kalinowski J."/>
            <person name="Ruckert C."/>
        </authorList>
    </citation>
    <scope>NUCLEOTIDE SEQUENCE</scope>
    <source>
        <strain evidence="5">CGMCC 1.15760</strain>
    </source>
</reference>
<dbReference type="SUPFAM" id="SSF48239">
    <property type="entry name" value="Terpenoid cyclases/Protein prenyltransferases"/>
    <property type="match status" value="1"/>
</dbReference>
<feature type="chain" id="PRO_5037023009" description="SLH domain-containing protein" evidence="3">
    <location>
        <begin position="29"/>
        <end position="1675"/>
    </location>
</feature>
<evidence type="ECO:0000256" key="2">
    <source>
        <dbReference type="SAM" id="MobiDB-lite"/>
    </source>
</evidence>
<dbReference type="Gene3D" id="2.170.130.30">
    <property type="match status" value="1"/>
</dbReference>
<dbReference type="InterPro" id="IPR008964">
    <property type="entry name" value="Invasin/intimin_cell_adhesion"/>
</dbReference>
<name>A0A917FZD3_9BACI</name>
<dbReference type="Pfam" id="PF00395">
    <property type="entry name" value="SLH"/>
    <property type="match status" value="3"/>
</dbReference>
<feature type="signal peptide" evidence="3">
    <location>
        <begin position="1"/>
        <end position="28"/>
    </location>
</feature>
<keyword evidence="1 3" id="KW-0732">Signal</keyword>
<evidence type="ECO:0000313" key="5">
    <source>
        <dbReference type="EMBL" id="GGG15155.1"/>
    </source>
</evidence>
<organism evidence="5 6">
    <name type="scientific">Lysinibacillus alkalisoli</name>
    <dbReference type="NCBI Taxonomy" id="1911548"/>
    <lineage>
        <taxon>Bacteria</taxon>
        <taxon>Bacillati</taxon>
        <taxon>Bacillota</taxon>
        <taxon>Bacilli</taxon>
        <taxon>Bacillales</taxon>
        <taxon>Bacillaceae</taxon>
        <taxon>Lysinibacillus</taxon>
    </lineage>
</organism>
<sequence>MKFYQRAVSIVASSVMTLSLLTPSVAMATNGEPIEQQVQAVTLTQQLERITQNTWNHGKALQNVSTEKLLSLKGLVPLTDLQSKVNGSLSGETVSSYANLVTALIATESNPFMFNGKNYAEKLANAQTGEGYFSFGNDTDKKVDVFLKALLAVELLGADYNRESALSYLQNNEKDIFALNGINLGLAVFVLSQYDSPQAQEYAQTLMEKYKTSKAYFASGVGLYINNLYALGLNPEDEQWHLQLTDDTSISARQAMKNLIHTDDTKTFYNRLQVGTDVGQSTENIANTHWSLLGLQSLVEEKSMLQQVKTDFAHLTFDLSPKSILVTSNTENYVLPNTKIVPTFVVKDQYGTPRQGDITLTSSNTDVATINERNEIVAQTAGTAMITATVANTSAKALIQVNVTTDEALVALMPKIHKAKNNLLQEKFSTYEEAIALRKLGVKPTQILPLINVYGSNASAYNAARNILSVKAAGQDPSTYNNRDHVADLRELLLTDQKISAEEAAVIAFASDAMDLPVTEDIQQILVNSLTQMDNMQYVVTNDKPDVMRTSKVWQAITLIHQSGKAIQQETFAQAEQEIANYMAQQVNVHEKGNHANIAALQYMALTNTTTFGGLTKQALAESIVQSQYDNNYVTNGAIAGFAGTLSESTGIALSALQTLVTDDFSYHNLQVSQQPTTIHMQLPHKVKKNEPLALQAQLLDQYGEYMDGDIKWKVNGEEVTAYTPTTVSQIVVEASAQGVTAKQTIEVIDYEKVHQVKIEPLLDAVTDQAIPLVATITDSEGKIVTDEAITWSIEGGKFALNGDVVRFNEVGNYLISAEVAGIKAKSRTVQVTLNETAIQTKVAQAVEKMQAYLENRKQYDYISALAYSNVTKDVKKSQAQMRTLGHLREYGNHDEKYALYYAKNILLAAAANEDPQTFTTYKGPQVDLVTPLVQAQDKDGHFTMFTNFDKSSVTTQAWSIIALDLIEANYNKEAAITDLIAGLNRPISEGSYQEQELRALALIALSKHRDITGVDEQITRILTYLRAQQNDDAGFNYNGYTNNPFAIGTVIQGLIAVGENPLASKWKKNGKTMVETLLKQQIANGGFKFGDEFEEKYAFDELKATEAAFGALADIHLKQSMFNEKVIITDELPTINPQVKPFIEVNHLEVADQQPLLTVAVNAYDNVDGELTPQVKVNNEAVYSTSNTFKAVMQKGYNKVEISTTNSAGLTTTETIPVQFAAEHTQKVPQVNVVVKGIKGKDLITKQAIIEDQDTAYSVLVKTMGKNKVASRPLKEGVYVMGIDGLTEFDHGEGSGWMYRVNGKFPPVFSGEIQIKDGDTLEWLYTTNLGEDIGFKVPSTGGGTTTPEPKPEPEEETKSFVIGEAGQANVTLQDLQAIKDKVAMIKGEHNIQATLPLASIQELGLQQAEKLHVAIAQQGTSIHVKMEKTAGDQTTAVHFAKDYMTVTLPIAQRKNQVVLRKDGDTLVAVPHTIKDGVVTILTKGSGEFVIVEKFTTFSDLAKLAGREHVEFLASRNVINGVGGKTYEPHQPITRAHLAVMISRALGLQATKPIAFTDVKGKWYEQEVQALYEAGITTGKTATTFAPSATVTREQAAAIMARVLKYRDVKHQQNDKNYVDQNTIQAQFAQEVAWLTSLNIMGGKLDGRFDPKGQLTRMQLAKILHLTMDESKLMQ</sequence>
<keyword evidence="6" id="KW-1185">Reference proteome</keyword>
<comment type="caution">
    <text evidence="5">The sequence shown here is derived from an EMBL/GenBank/DDBJ whole genome shotgun (WGS) entry which is preliminary data.</text>
</comment>
<dbReference type="Pfam" id="PF14478">
    <property type="entry name" value="DUF4430"/>
    <property type="match status" value="1"/>
</dbReference>
<dbReference type="InterPro" id="IPR008930">
    <property type="entry name" value="Terpenoid_cyclase/PrenylTrfase"/>
</dbReference>
<dbReference type="Proteomes" id="UP000616608">
    <property type="component" value="Unassembled WGS sequence"/>
</dbReference>
<dbReference type="SUPFAM" id="SSF49373">
    <property type="entry name" value="Invasin/intimin cell-adhesion fragments"/>
    <property type="match status" value="1"/>
</dbReference>
<evidence type="ECO:0000256" key="1">
    <source>
        <dbReference type="ARBA" id="ARBA00022729"/>
    </source>
</evidence>
<accession>A0A917FZD3</accession>
<feature type="domain" description="SLH" evidence="4">
    <location>
        <begin position="1615"/>
        <end position="1675"/>
    </location>
</feature>